<protein>
    <submittedName>
        <fullName evidence="1">Uncharacterized protein</fullName>
    </submittedName>
</protein>
<evidence type="ECO:0000313" key="1">
    <source>
        <dbReference type="EMBL" id="KIL34239.1"/>
    </source>
</evidence>
<dbReference type="EMBL" id="JXAL01000034">
    <property type="protein sequence ID" value="KIL34239.1"/>
    <property type="molecule type" value="Genomic_DNA"/>
</dbReference>
<dbReference type="RefSeq" id="WP_041067975.1">
    <property type="nucleotide sequence ID" value="NZ_JXAL01000034.1"/>
</dbReference>
<gene>
    <name evidence="1" type="ORF">SD71_21635</name>
</gene>
<dbReference type="Proteomes" id="UP000054526">
    <property type="component" value="Unassembled WGS sequence"/>
</dbReference>
<evidence type="ECO:0000313" key="2">
    <source>
        <dbReference type="Proteomes" id="UP000054526"/>
    </source>
</evidence>
<organism evidence="1 2">
    <name type="scientific">Cohnella kolymensis</name>
    <dbReference type="NCBI Taxonomy" id="1590652"/>
    <lineage>
        <taxon>Bacteria</taxon>
        <taxon>Bacillati</taxon>
        <taxon>Bacillota</taxon>
        <taxon>Bacilli</taxon>
        <taxon>Bacillales</taxon>
        <taxon>Paenibacillaceae</taxon>
        <taxon>Cohnella</taxon>
    </lineage>
</organism>
<proteinExistence type="predicted"/>
<keyword evidence="2" id="KW-1185">Reference proteome</keyword>
<comment type="caution">
    <text evidence="1">The sequence shown here is derived from an EMBL/GenBank/DDBJ whole genome shotgun (WGS) entry which is preliminary data.</text>
</comment>
<accession>A0ABR4ZZJ2</accession>
<reference evidence="1 2" key="1">
    <citation type="submission" date="2014-12" db="EMBL/GenBank/DDBJ databases">
        <title>Draft genome sequence of Cohnella kolymensis strain B-2846.</title>
        <authorList>
            <person name="Karlyshev A.V."/>
            <person name="Kudryashova E.B."/>
        </authorList>
    </citation>
    <scope>NUCLEOTIDE SEQUENCE [LARGE SCALE GENOMIC DNA]</scope>
    <source>
        <strain evidence="1 2">VKM B-2846</strain>
    </source>
</reference>
<name>A0ABR4ZZJ2_9BACL</name>
<sequence>MPYTLEVKYEESPAGNKLISIYSTLSIEEDQLSNILDIEVYFRSINQSGVFPLITCSCGSFGCGGTEVTISKDQDSRIWRINNKEYILTRQEIKTIGMQLIEYILKIKNEYKDYLICSGTYGEDISNNLEEYGSILKDC</sequence>